<protein>
    <recommendedName>
        <fullName evidence="3">J domain-containing protein</fullName>
    </recommendedName>
</protein>
<accession>A0AAC9FBV0</accession>
<keyword evidence="2" id="KW-1133">Transmembrane helix</keyword>
<sequence>MTAITSDWYRVLGISPDADQDEVTRAYHHRAKSTHPDRGGDPEEFLQVRRAWEILGNPGTRSRYDISRTKNPDSTSRTTSTSNPDDPTGPGGTSSGMPDDSTSWTETSVEDVLDWTRIPWGARFDGIAFDDPRVRVHATVWPRVVRWIALVMFCLWWWPGMVWTRRAGEAGWSNPGRLAMAGGVATVFPILAIVLTLVALSTRVIRATVVMGIWTALSVAVYLPVHPGWAAAMAGWFLVWVVLGWGRRLTSHWTLWPRRRIMAANVWGAGDLPPDVDLVADALARAVPAARIIWHPRGADAAVIVDRKIAYLGLRQPAGRRRWCRIWDPVDVEDLTGMIRDIGEWLLRGSDGLTVDALTLAWVEHRMDS</sequence>
<reference evidence="4 5" key="1">
    <citation type="submission" date="2016-02" db="EMBL/GenBank/DDBJ databases">
        <title>Complete Genome Sequence of Propionibacterium acidipropionici ATCC 55737.</title>
        <authorList>
            <person name="Luna Flores C.H."/>
            <person name="Nielsen L.K."/>
            <person name="Marcellin E."/>
        </authorList>
    </citation>
    <scope>NUCLEOTIDE SEQUENCE [LARGE SCALE GENOMIC DNA]</scope>
    <source>
        <strain evidence="4 5">ATCC 55737</strain>
    </source>
</reference>
<feature type="compositionally biased region" description="Basic and acidic residues" evidence="1">
    <location>
        <begin position="62"/>
        <end position="71"/>
    </location>
</feature>
<feature type="compositionally biased region" description="Basic and acidic residues" evidence="1">
    <location>
        <begin position="34"/>
        <end position="45"/>
    </location>
</feature>
<dbReference type="PANTHER" id="PTHR43096">
    <property type="entry name" value="DNAJ HOMOLOG 1, MITOCHONDRIAL-RELATED"/>
    <property type="match status" value="1"/>
</dbReference>
<dbReference type="SUPFAM" id="SSF46565">
    <property type="entry name" value="Chaperone J-domain"/>
    <property type="match status" value="1"/>
</dbReference>
<dbReference type="PANTHER" id="PTHR43096:SF71">
    <property type="entry name" value="PROTEIN DNAJ, PUTATIVE-RELATED"/>
    <property type="match status" value="1"/>
</dbReference>
<evidence type="ECO:0000256" key="2">
    <source>
        <dbReference type="SAM" id="Phobius"/>
    </source>
</evidence>
<feature type="transmembrane region" description="Helical" evidence="2">
    <location>
        <begin position="229"/>
        <end position="250"/>
    </location>
</feature>
<dbReference type="GO" id="GO:0051082">
    <property type="term" value="F:unfolded protein binding"/>
    <property type="evidence" value="ECO:0007669"/>
    <property type="project" value="TreeGrafter"/>
</dbReference>
<dbReference type="GO" id="GO:0042026">
    <property type="term" value="P:protein refolding"/>
    <property type="evidence" value="ECO:0007669"/>
    <property type="project" value="TreeGrafter"/>
</dbReference>
<organism evidence="4 5">
    <name type="scientific">Acidipropionibacterium acidipropionici</name>
    <dbReference type="NCBI Taxonomy" id="1748"/>
    <lineage>
        <taxon>Bacteria</taxon>
        <taxon>Bacillati</taxon>
        <taxon>Actinomycetota</taxon>
        <taxon>Actinomycetes</taxon>
        <taxon>Propionibacteriales</taxon>
        <taxon>Propionibacteriaceae</taxon>
        <taxon>Acidipropionibacterium</taxon>
    </lineage>
</organism>
<gene>
    <name evidence="4" type="ORF">AXH35_00025</name>
</gene>
<dbReference type="Proteomes" id="UP000075221">
    <property type="component" value="Chromosome"/>
</dbReference>
<evidence type="ECO:0000313" key="4">
    <source>
        <dbReference type="EMBL" id="AMS04104.1"/>
    </source>
</evidence>
<feature type="region of interest" description="Disordered" evidence="1">
    <location>
        <begin position="17"/>
        <end position="45"/>
    </location>
</feature>
<feature type="transmembrane region" description="Helical" evidence="2">
    <location>
        <begin position="140"/>
        <end position="158"/>
    </location>
</feature>
<keyword evidence="2" id="KW-0812">Transmembrane</keyword>
<proteinExistence type="predicted"/>
<keyword evidence="2" id="KW-0472">Membrane</keyword>
<dbReference type="CDD" id="cd06257">
    <property type="entry name" value="DnaJ"/>
    <property type="match status" value="1"/>
</dbReference>
<dbReference type="PRINTS" id="PR00625">
    <property type="entry name" value="JDOMAIN"/>
</dbReference>
<feature type="transmembrane region" description="Helical" evidence="2">
    <location>
        <begin position="178"/>
        <end position="200"/>
    </location>
</feature>
<name>A0AAC9FBV0_9ACTN</name>
<dbReference type="PROSITE" id="PS50076">
    <property type="entry name" value="DNAJ_2"/>
    <property type="match status" value="1"/>
</dbReference>
<dbReference type="Pfam" id="PF00226">
    <property type="entry name" value="DnaJ"/>
    <property type="match status" value="1"/>
</dbReference>
<dbReference type="InterPro" id="IPR036869">
    <property type="entry name" value="J_dom_sf"/>
</dbReference>
<evidence type="ECO:0000256" key="1">
    <source>
        <dbReference type="SAM" id="MobiDB-lite"/>
    </source>
</evidence>
<dbReference type="Gene3D" id="1.10.287.110">
    <property type="entry name" value="DnaJ domain"/>
    <property type="match status" value="1"/>
</dbReference>
<dbReference type="InterPro" id="IPR001623">
    <property type="entry name" value="DnaJ_domain"/>
</dbReference>
<dbReference type="GO" id="GO:0005737">
    <property type="term" value="C:cytoplasm"/>
    <property type="evidence" value="ECO:0007669"/>
    <property type="project" value="TreeGrafter"/>
</dbReference>
<dbReference type="EMBL" id="CP014352">
    <property type="protein sequence ID" value="AMS04104.1"/>
    <property type="molecule type" value="Genomic_DNA"/>
</dbReference>
<feature type="domain" description="J" evidence="3">
    <location>
        <begin position="7"/>
        <end position="68"/>
    </location>
</feature>
<feature type="region of interest" description="Disordered" evidence="1">
    <location>
        <begin position="60"/>
        <end position="104"/>
    </location>
</feature>
<feature type="transmembrane region" description="Helical" evidence="2">
    <location>
        <begin position="207"/>
        <end position="223"/>
    </location>
</feature>
<evidence type="ECO:0000313" key="5">
    <source>
        <dbReference type="Proteomes" id="UP000075221"/>
    </source>
</evidence>
<evidence type="ECO:0000259" key="3">
    <source>
        <dbReference type="PROSITE" id="PS50076"/>
    </source>
</evidence>
<dbReference type="AlphaFoldDB" id="A0AAC9FBV0"/>
<dbReference type="SMART" id="SM00271">
    <property type="entry name" value="DnaJ"/>
    <property type="match status" value="1"/>
</dbReference>